<feature type="region of interest" description="Disordered" evidence="2">
    <location>
        <begin position="692"/>
        <end position="721"/>
    </location>
</feature>
<dbReference type="Proteomes" id="UP000270296">
    <property type="component" value="Unassembled WGS sequence"/>
</dbReference>
<dbReference type="InterPro" id="IPR027640">
    <property type="entry name" value="Kinesin-like_fam"/>
</dbReference>
<feature type="region of interest" description="Disordered" evidence="2">
    <location>
        <begin position="122"/>
        <end position="177"/>
    </location>
</feature>
<feature type="coiled-coil region" evidence="1">
    <location>
        <begin position="786"/>
        <end position="813"/>
    </location>
</feature>
<keyword evidence="4" id="KW-1185">Reference proteome</keyword>
<sequence>FHVGGSGNSSGGESSCDDRGGRHRGLHRSASDPDCTTSSSEQSCDTVIFLGSSDFSQPPLSKPESLCCRKPSGAPSCFPPAAQKRETQRDFPSHSFRTVDTPIYLSSMAAVGSDINIRRDEPVSGHSSSLNMNGPYHLGRSPEESRRTGSGRPFQRTEPETWVDGPKAQLPAVPDLPPPALANNYKIERVKMWISQQEMEQRSSGLFILHKQANGVVPPKGLKPPMGTEAVPIPIYSSNSETTGEQCNMTIQTASDASMLTVASDVDCVCGPAPFPTQLSESDLKALEDIVEVEEDSVSDQVSYYSMLNRFSDVRNSPGGSSFQNLSTHSLPKGVMSSCTYDYSLAILSRESMDMASDSLTGTTPDLDEVESVSSDRNDEEIQNDEELERAMAASLTSVRSHEILQQLKAEKVQLMTSAAATISSIGHVGKYGDSVAQIDESLNRLELLCPDTGISLPYSSVKQVAVEVSIAKTNGLEDVTLTKTLLRSPEAREKHGLEKPKQKPSKEHKTRKGDSASASKRKHQPAFQGGIFKRKSEKVEVATSAMILPSKGSSPKSEKAVDKRLKFSAATLPNSARGGCSKLWTMDRSSAVSHSGQRSSSGYDSGNDSGILAGESPSFQSPYSKLTKPKSSVCTSSGRGSDNSSAISAEPLAVPPSSLHRTMGGKLNFVVNPFRTNRRDFLPEAAREAATSTVTVPGSKNSSTVNSPSPLSSDQAESLPSSPKCQAGCKFGSKTWFHNVLNFRSRSAPQSPSNFPGRTFLSVVSSPRSPSRPLPSTSTCNSHDYAILKAKINGLLQKQEELKKELKRAKKRLCVPSNKWSYDLHIAEYLDTYSWNVLEALTQETKILEKRVNACKSHVMLVTYDMETTGDRLMNEHAHIILRTRKQWLIAVKFIN</sequence>
<evidence type="ECO:0000256" key="1">
    <source>
        <dbReference type="SAM" id="Coils"/>
    </source>
</evidence>
<accession>A0A183IR25</accession>
<dbReference type="EMBL" id="UZAM01009471">
    <property type="protein sequence ID" value="VDP09139.1"/>
    <property type="molecule type" value="Genomic_DNA"/>
</dbReference>
<evidence type="ECO:0000256" key="2">
    <source>
        <dbReference type="SAM" id="MobiDB-lite"/>
    </source>
</evidence>
<feature type="region of interest" description="Disordered" evidence="2">
    <location>
        <begin position="592"/>
        <end position="665"/>
    </location>
</feature>
<feature type="compositionally biased region" description="Low complexity" evidence="2">
    <location>
        <begin position="600"/>
        <end position="611"/>
    </location>
</feature>
<dbReference type="PANTHER" id="PTHR21608:SF7">
    <property type="entry name" value="KINESIN-LIKE PROTEIN CG14535"/>
    <property type="match status" value="1"/>
</dbReference>
<name>A0A183IR25_9BILA</name>
<feature type="compositionally biased region" description="Polar residues" evidence="2">
    <location>
        <begin position="618"/>
        <end position="648"/>
    </location>
</feature>
<reference evidence="3 4" key="2">
    <citation type="submission" date="2018-11" db="EMBL/GenBank/DDBJ databases">
        <authorList>
            <consortium name="Pathogen Informatics"/>
        </authorList>
    </citation>
    <scope>NUCLEOTIDE SEQUENCE [LARGE SCALE GENOMIC DNA]</scope>
</reference>
<feature type="region of interest" description="Disordered" evidence="2">
    <location>
        <begin position="1"/>
        <end position="41"/>
    </location>
</feature>
<feature type="compositionally biased region" description="Basic and acidic residues" evidence="2">
    <location>
        <begin position="490"/>
        <end position="508"/>
    </location>
</feature>
<evidence type="ECO:0000313" key="3">
    <source>
        <dbReference type="EMBL" id="VDP09139.1"/>
    </source>
</evidence>
<organism evidence="5">
    <name type="scientific">Soboliphyme baturini</name>
    <dbReference type="NCBI Taxonomy" id="241478"/>
    <lineage>
        <taxon>Eukaryota</taxon>
        <taxon>Metazoa</taxon>
        <taxon>Ecdysozoa</taxon>
        <taxon>Nematoda</taxon>
        <taxon>Enoplea</taxon>
        <taxon>Dorylaimia</taxon>
        <taxon>Dioctophymatida</taxon>
        <taxon>Dioctophymatoidea</taxon>
        <taxon>Soboliphymatidae</taxon>
        <taxon>Soboliphyme</taxon>
    </lineage>
</organism>
<evidence type="ECO:0000313" key="4">
    <source>
        <dbReference type="Proteomes" id="UP000270296"/>
    </source>
</evidence>
<dbReference type="PANTHER" id="PTHR21608">
    <property type="entry name" value="KINESIN-LIKE PROTEIN CG14535"/>
    <property type="match status" value="1"/>
</dbReference>
<gene>
    <name evidence="3" type="ORF">SBAD_LOCUS6072</name>
</gene>
<evidence type="ECO:0000313" key="5">
    <source>
        <dbReference type="WBParaSite" id="SBAD_0000630801-mRNA-1"/>
    </source>
</evidence>
<feature type="region of interest" description="Disordered" evidence="2">
    <location>
        <begin position="356"/>
        <end position="383"/>
    </location>
</feature>
<reference evidence="5" key="1">
    <citation type="submission" date="2016-06" db="UniProtKB">
        <authorList>
            <consortium name="WormBaseParasite"/>
        </authorList>
    </citation>
    <scope>IDENTIFICATION</scope>
</reference>
<feature type="region of interest" description="Disordered" evidence="2">
    <location>
        <begin position="487"/>
        <end position="534"/>
    </location>
</feature>
<dbReference type="WBParaSite" id="SBAD_0000630801-mRNA-1">
    <property type="protein sequence ID" value="SBAD_0000630801-mRNA-1"/>
    <property type="gene ID" value="SBAD_0000630801"/>
</dbReference>
<proteinExistence type="predicted"/>
<feature type="compositionally biased region" description="Low complexity" evidence="2">
    <location>
        <begin position="702"/>
        <end position="714"/>
    </location>
</feature>
<dbReference type="AlphaFoldDB" id="A0A183IR25"/>
<feature type="compositionally biased region" description="Gly residues" evidence="2">
    <location>
        <begin position="1"/>
        <end position="10"/>
    </location>
</feature>
<dbReference type="OrthoDB" id="8862460at2759"/>
<dbReference type="GO" id="GO:0007018">
    <property type="term" value="P:microtubule-based movement"/>
    <property type="evidence" value="ECO:0007669"/>
    <property type="project" value="InterPro"/>
</dbReference>
<feature type="compositionally biased region" description="Polar residues" evidence="2">
    <location>
        <begin position="692"/>
        <end position="701"/>
    </location>
</feature>
<keyword evidence="1" id="KW-0175">Coiled coil</keyword>
<protein>
    <submittedName>
        <fullName evidence="5">PH domain-containing protein</fullName>
    </submittedName>
</protein>
<dbReference type="GO" id="GO:0003777">
    <property type="term" value="F:microtubule motor activity"/>
    <property type="evidence" value="ECO:0007669"/>
    <property type="project" value="InterPro"/>
</dbReference>